<proteinExistence type="predicted"/>
<dbReference type="Proteomes" id="UP000679213">
    <property type="component" value="Chromosome I"/>
</dbReference>
<dbReference type="GeneID" id="65883510"/>
<evidence type="ECO:0000313" key="1">
    <source>
        <dbReference type="EMBL" id="CAB3288394.1"/>
    </source>
</evidence>
<dbReference type="KEGG" id="mesg:MLAUSG7_0704"/>
<name>A0A8D6SUH0_9EURY</name>
<keyword evidence="2" id="KW-1185">Reference proteome</keyword>
<reference evidence="1 2" key="1">
    <citation type="submission" date="2020-04" db="EMBL/GenBank/DDBJ databases">
        <authorList>
            <consortium name="Genoscope - CEA"/>
            <person name="William W."/>
        </authorList>
    </citation>
    <scope>NUCLEOTIDE SEQUENCE [LARGE SCALE GENOMIC DNA]</scope>
    <source>
        <strain evidence="1 2">SG7</strain>
    </source>
</reference>
<dbReference type="RefSeq" id="WP_214400558.1">
    <property type="nucleotide sequence ID" value="NZ_LR792632.1"/>
</dbReference>
<organism evidence="1 2">
    <name type="scientific">Methanocaldococcus lauensis</name>
    <dbReference type="NCBI Taxonomy" id="2546128"/>
    <lineage>
        <taxon>Archaea</taxon>
        <taxon>Methanobacteriati</taxon>
        <taxon>Methanobacteriota</taxon>
        <taxon>Methanomada group</taxon>
        <taxon>Methanococci</taxon>
        <taxon>Methanococcales</taxon>
        <taxon>Methanocaldococcaceae</taxon>
        <taxon>Methanocaldococcus</taxon>
    </lineage>
</organism>
<gene>
    <name evidence="1" type="ORF">MLAUSG7_0704</name>
</gene>
<sequence length="709" mass="82754">MKKVAIILILMALPIVTSVYPSEVEYKYASSIPINFVPLSEIKSVEEIKYLLNDNNSLTIFCLDNDTINKDILYYLGIKKYTPSKIPDYGNYTYVSNNGVIIVYPKYSVYRENGSLVYYPPKEENYSKYEFVKPYKVKVPNISEIPNYDGYVLIKNATFILYPKKYIVEGKNGVYYNPPKEPEDEYRYEYTYTYPQKCIPDYYGYVFIDNNSNFIIYPKKYVVTTKDGAIIFNPPVDVKEIPIYKINYKKVNDGVYELKKNKLLFLYPTTLNDKKTLDIIGEYIANNGGVFAYINKVPPYYKHILATGVAIDKIIPDENGDYAIDVAKRKIKVDMLDDEIIYKKLNHINSLRLVGINVSYIVTGNEGIKLVQKSDVSEDELEYLYKDYWFKKFYTNYTHIYFNPEKLSSFLKTTEDFKFDILALSYYPLIYVDKAPETFQNDPIGGYYPKVISYKGTEDYGYWENSPKSENYYYHLDNGEPYWDGNAKETSKWYYEGEPVSPEEDSEMWEKYKYFNHWFVKNYAYALASGCDGLFLESSDNYLVDAILGKENEDIDWKLDIKDKVKYLVIPGEKGFYIENGIPIIKIPTPLKEIYGINVVSTLYIPPKEENFGVYVADIRNYNTNLLLNLKENGTDIVSFEDLAKWLSKYVNNSIYYNGTDLIIKDNKEIKVTIYKGDFTINGSYIFEELDKEHNKYVIVNPPKKIPLN</sequence>
<protein>
    <submittedName>
        <fullName evidence="1">Uncharacterized protein</fullName>
    </submittedName>
</protein>
<accession>A0A8D6SUH0</accession>
<dbReference type="AlphaFoldDB" id="A0A8D6SUH0"/>
<evidence type="ECO:0000313" key="2">
    <source>
        <dbReference type="Proteomes" id="UP000679213"/>
    </source>
</evidence>
<dbReference type="EMBL" id="LR792632">
    <property type="protein sequence ID" value="CAB3288394.1"/>
    <property type="molecule type" value="Genomic_DNA"/>
</dbReference>